<accession>A0A9D2L8J6</accession>
<evidence type="ECO:0000313" key="1">
    <source>
        <dbReference type="EMBL" id="HJB07825.1"/>
    </source>
</evidence>
<gene>
    <name evidence="1" type="ORF">H9716_08170</name>
</gene>
<proteinExistence type="predicted"/>
<dbReference type="NCBIfam" id="TIGR01784">
    <property type="entry name" value="T_den_put_tspse"/>
    <property type="match status" value="1"/>
</dbReference>
<dbReference type="InterPro" id="IPR010106">
    <property type="entry name" value="RpnA"/>
</dbReference>
<reference evidence="1" key="1">
    <citation type="journal article" date="2021" name="PeerJ">
        <title>Extensive microbial diversity within the chicken gut microbiome revealed by metagenomics and culture.</title>
        <authorList>
            <person name="Gilroy R."/>
            <person name="Ravi A."/>
            <person name="Getino M."/>
            <person name="Pursley I."/>
            <person name="Horton D.L."/>
            <person name="Alikhan N.F."/>
            <person name="Baker D."/>
            <person name="Gharbi K."/>
            <person name="Hall N."/>
            <person name="Watson M."/>
            <person name="Adriaenssens E.M."/>
            <person name="Foster-Nyarko E."/>
            <person name="Jarju S."/>
            <person name="Secka A."/>
            <person name="Antonio M."/>
            <person name="Oren A."/>
            <person name="Chaudhuri R.R."/>
            <person name="La Ragione R."/>
            <person name="Hildebrand F."/>
            <person name="Pallen M.J."/>
        </authorList>
    </citation>
    <scope>NUCLEOTIDE SEQUENCE</scope>
    <source>
        <strain evidence="1">CHK188-4685</strain>
    </source>
</reference>
<evidence type="ECO:0000313" key="2">
    <source>
        <dbReference type="Proteomes" id="UP000886804"/>
    </source>
</evidence>
<dbReference type="AlphaFoldDB" id="A0A9D2L8J6"/>
<dbReference type="EMBL" id="DWYS01000097">
    <property type="protein sequence ID" value="HJB07825.1"/>
    <property type="molecule type" value="Genomic_DNA"/>
</dbReference>
<comment type="caution">
    <text evidence="1">The sequence shown here is derived from an EMBL/GenBank/DDBJ whole genome shotgun (WGS) entry which is preliminary data.</text>
</comment>
<protein>
    <submittedName>
        <fullName evidence="1">Rpn family recombination-promoting nuclease/putative transposase</fullName>
    </submittedName>
</protein>
<dbReference type="Pfam" id="PF12784">
    <property type="entry name" value="PDDEXK_2"/>
    <property type="match status" value="1"/>
</dbReference>
<reference evidence="1" key="2">
    <citation type="submission" date="2021-04" db="EMBL/GenBank/DDBJ databases">
        <authorList>
            <person name="Gilroy R."/>
        </authorList>
    </citation>
    <scope>NUCLEOTIDE SEQUENCE</scope>
    <source>
        <strain evidence="1">CHK188-4685</strain>
    </source>
</reference>
<name>A0A9D2L8J6_9FIRM</name>
<sequence>MSDIFMRNVLKQKECTEYILQVIMGRDDLKVLEQVLQKDYKNLQGRSAILDCVVQDSDGKQFDVEIQQENEGASPKRARYHAGLMDMNTLNPGEDFDELPECHVIFITQKDALGRNLPIYHIDRTIRENGEDFGDESHIIYVNSSRQDDTPLGRLMHDFHCKSAAEIRNDILARRVRELKETQEGVEHMCREMDQIYQEGAVQGRKEGRAEGRAEGRIEGEMTAKKNMAMSLAGMGLSAEKIAEAAKVSVQLVQEWLMGKTDLAK</sequence>
<dbReference type="Proteomes" id="UP000886804">
    <property type="component" value="Unassembled WGS sequence"/>
</dbReference>
<organism evidence="1 2">
    <name type="scientific">Candidatus Enterocloster faecavium</name>
    <dbReference type="NCBI Taxonomy" id="2838560"/>
    <lineage>
        <taxon>Bacteria</taxon>
        <taxon>Bacillati</taxon>
        <taxon>Bacillota</taxon>
        <taxon>Clostridia</taxon>
        <taxon>Lachnospirales</taxon>
        <taxon>Lachnospiraceae</taxon>
        <taxon>Enterocloster</taxon>
    </lineage>
</organism>